<evidence type="ECO:0000259" key="8">
    <source>
        <dbReference type="Pfam" id="PF02932"/>
    </source>
</evidence>
<evidence type="ECO:0000256" key="4">
    <source>
        <dbReference type="ARBA" id="ARBA00023136"/>
    </source>
</evidence>
<comment type="caution">
    <text evidence="9">The sequence shown here is derived from an EMBL/GenBank/DDBJ whole genome shotgun (WGS) entry which is preliminary data.</text>
</comment>
<dbReference type="EMBL" id="NEDP02001257">
    <property type="protein sequence ID" value="OWF53672.1"/>
    <property type="molecule type" value="Genomic_DNA"/>
</dbReference>
<evidence type="ECO:0000256" key="6">
    <source>
        <dbReference type="SAM" id="MobiDB-lite"/>
    </source>
</evidence>
<keyword evidence="5" id="KW-0732">Signal</keyword>
<dbReference type="FunFam" id="2.70.170.10:FF:000028">
    <property type="entry name" value="AcetylCholine Receptor"/>
    <property type="match status" value="1"/>
</dbReference>
<feature type="domain" description="Neurotransmitter-gated ion-channel transmembrane" evidence="8">
    <location>
        <begin position="239"/>
        <end position="365"/>
    </location>
</feature>
<dbReference type="CDD" id="cd18989">
    <property type="entry name" value="LGIC_ECD_cation"/>
    <property type="match status" value="1"/>
</dbReference>
<evidence type="ECO:0000259" key="7">
    <source>
        <dbReference type="Pfam" id="PF02931"/>
    </source>
</evidence>
<dbReference type="InterPro" id="IPR036734">
    <property type="entry name" value="Neur_chan_lig-bd_sf"/>
</dbReference>
<keyword evidence="3 5" id="KW-1133">Transmembrane helix</keyword>
<dbReference type="Pfam" id="PF02932">
    <property type="entry name" value="Neur_chan_memb"/>
    <property type="match status" value="1"/>
</dbReference>
<evidence type="ECO:0000256" key="2">
    <source>
        <dbReference type="ARBA" id="ARBA00022692"/>
    </source>
</evidence>
<dbReference type="InterPro" id="IPR038050">
    <property type="entry name" value="Neuro_actylchol_rec"/>
</dbReference>
<evidence type="ECO:0000313" key="9">
    <source>
        <dbReference type="EMBL" id="OWF53672.1"/>
    </source>
</evidence>
<dbReference type="InterPro" id="IPR018000">
    <property type="entry name" value="Neurotransmitter_ion_chnl_CS"/>
</dbReference>
<proteinExistence type="inferred from homology"/>
<dbReference type="GO" id="GO:0016020">
    <property type="term" value="C:membrane"/>
    <property type="evidence" value="ECO:0007669"/>
    <property type="project" value="UniProtKB-SubCell"/>
</dbReference>
<organism evidence="9 10">
    <name type="scientific">Mizuhopecten yessoensis</name>
    <name type="common">Japanese scallop</name>
    <name type="synonym">Patinopecten yessoensis</name>
    <dbReference type="NCBI Taxonomy" id="6573"/>
    <lineage>
        <taxon>Eukaryota</taxon>
        <taxon>Metazoa</taxon>
        <taxon>Spiralia</taxon>
        <taxon>Lophotrochozoa</taxon>
        <taxon>Mollusca</taxon>
        <taxon>Bivalvia</taxon>
        <taxon>Autobranchia</taxon>
        <taxon>Pteriomorphia</taxon>
        <taxon>Pectinida</taxon>
        <taxon>Pectinoidea</taxon>
        <taxon>Pectinidae</taxon>
        <taxon>Mizuhopecten</taxon>
    </lineage>
</organism>
<keyword evidence="10" id="KW-1185">Reference proteome</keyword>
<dbReference type="InterPro" id="IPR006202">
    <property type="entry name" value="Neur_chan_lig-bd"/>
</dbReference>
<name>A0A210QY96_MIZYE</name>
<keyword evidence="2 5" id="KW-0812">Transmembrane</keyword>
<dbReference type="PROSITE" id="PS00236">
    <property type="entry name" value="NEUROTR_ION_CHANNEL"/>
    <property type="match status" value="1"/>
</dbReference>
<dbReference type="AlphaFoldDB" id="A0A210QY96"/>
<feature type="signal peptide" evidence="5">
    <location>
        <begin position="1"/>
        <end position="20"/>
    </location>
</feature>
<dbReference type="PRINTS" id="PR00252">
    <property type="entry name" value="NRIONCHANNEL"/>
</dbReference>
<dbReference type="SUPFAM" id="SSF90112">
    <property type="entry name" value="Neurotransmitter-gated ion-channel transmembrane pore"/>
    <property type="match status" value="1"/>
</dbReference>
<comment type="similarity">
    <text evidence="5">Belongs to the ligand-gated ion channel (TC 1.A.9) family.</text>
</comment>
<accession>A0A210QY96</accession>
<evidence type="ECO:0000313" key="10">
    <source>
        <dbReference type="Proteomes" id="UP000242188"/>
    </source>
</evidence>
<dbReference type="SUPFAM" id="SSF63712">
    <property type="entry name" value="Nicotinic receptor ligand binding domain-like"/>
    <property type="match status" value="1"/>
</dbReference>
<dbReference type="STRING" id="6573.A0A210QY96"/>
<dbReference type="CDD" id="cd19051">
    <property type="entry name" value="LGIC_TM_cation"/>
    <property type="match status" value="1"/>
</dbReference>
<dbReference type="GO" id="GO:0005230">
    <property type="term" value="F:extracellular ligand-gated monoatomic ion channel activity"/>
    <property type="evidence" value="ECO:0007669"/>
    <property type="project" value="InterPro"/>
</dbReference>
<keyword evidence="5" id="KW-0407">Ion channel</keyword>
<feature type="transmembrane region" description="Helical" evidence="5">
    <location>
        <begin position="296"/>
        <end position="316"/>
    </location>
</feature>
<feature type="domain" description="Neurotransmitter-gated ion-channel ligand-binding" evidence="7">
    <location>
        <begin position="30"/>
        <end position="230"/>
    </location>
</feature>
<keyword evidence="4 5" id="KW-0472">Membrane</keyword>
<feature type="transmembrane region" description="Helical" evidence="5">
    <location>
        <begin position="263"/>
        <end position="284"/>
    </location>
</feature>
<dbReference type="GO" id="GO:0004888">
    <property type="term" value="F:transmembrane signaling receptor activity"/>
    <property type="evidence" value="ECO:0007669"/>
    <property type="project" value="InterPro"/>
</dbReference>
<dbReference type="Pfam" id="PF02931">
    <property type="entry name" value="Neur_chan_LBD"/>
    <property type="match status" value="1"/>
</dbReference>
<dbReference type="PANTHER" id="PTHR18945">
    <property type="entry name" value="NEUROTRANSMITTER GATED ION CHANNEL"/>
    <property type="match status" value="1"/>
</dbReference>
<dbReference type="Gene3D" id="1.20.58.390">
    <property type="entry name" value="Neurotransmitter-gated ion-channel transmembrane domain"/>
    <property type="match status" value="1"/>
</dbReference>
<feature type="transmembrane region" description="Helical" evidence="5">
    <location>
        <begin position="380"/>
        <end position="405"/>
    </location>
</feature>
<protein>
    <submittedName>
        <fullName evidence="9">Acetylcholine receptor subunit alpha</fullName>
    </submittedName>
</protein>
<dbReference type="InterPro" id="IPR006029">
    <property type="entry name" value="Neurotrans-gated_channel_TM"/>
</dbReference>
<feature type="transmembrane region" description="Helical" evidence="5">
    <location>
        <begin position="233"/>
        <end position="257"/>
    </location>
</feature>
<evidence type="ECO:0000256" key="1">
    <source>
        <dbReference type="ARBA" id="ARBA00004141"/>
    </source>
</evidence>
<dbReference type="OrthoDB" id="5809364at2759"/>
<sequence>MRNPLVFFLLVFIVGQPVLGSKGTMDDWIRLTDTLFANYTNEVRPAYNFNETVVVNSWMFLLSILDFDEVAGVITLSAGMGITWTDYRLKWNPADYNGLEDILINSSRVWKPKLYMITSADDLEQFGHAEFDVRLDYNGTCSVFPGKLLKSSCSVDMTRFPVDSQLCEMLVLLWGLNPTEVELTSAAQEISLEYFTPNGEWKIDKTSVYKYMGFGSPSQTTAFTIHMTRRSMYFIISMTIPVFLLCFLNPFVFLLPSSSGERISYTITMFLSLAVYMTLIGDNLPKVSENMAGMSYFLLMALIYSSLLILLTIFTLRCEALSDVSKFPRWLRRLTRCFKRRGNKISYNKSENVQDVNENEEKEGRKENPDDSLSVSKSDVMTLIDVSLFVVSFLMIVIASIWFLVRYYV</sequence>
<dbReference type="InterPro" id="IPR006201">
    <property type="entry name" value="Neur_channel"/>
</dbReference>
<dbReference type="Proteomes" id="UP000242188">
    <property type="component" value="Unassembled WGS sequence"/>
</dbReference>
<feature type="chain" id="PRO_5022250483" evidence="5">
    <location>
        <begin position="21"/>
        <end position="409"/>
    </location>
</feature>
<feature type="region of interest" description="Disordered" evidence="6">
    <location>
        <begin position="352"/>
        <end position="374"/>
    </location>
</feature>
<reference evidence="9 10" key="1">
    <citation type="journal article" date="2017" name="Nat. Ecol. Evol.">
        <title>Scallop genome provides insights into evolution of bilaterian karyotype and development.</title>
        <authorList>
            <person name="Wang S."/>
            <person name="Zhang J."/>
            <person name="Jiao W."/>
            <person name="Li J."/>
            <person name="Xun X."/>
            <person name="Sun Y."/>
            <person name="Guo X."/>
            <person name="Huan P."/>
            <person name="Dong B."/>
            <person name="Zhang L."/>
            <person name="Hu X."/>
            <person name="Sun X."/>
            <person name="Wang J."/>
            <person name="Zhao C."/>
            <person name="Wang Y."/>
            <person name="Wang D."/>
            <person name="Huang X."/>
            <person name="Wang R."/>
            <person name="Lv J."/>
            <person name="Li Y."/>
            <person name="Zhang Z."/>
            <person name="Liu B."/>
            <person name="Lu W."/>
            <person name="Hui Y."/>
            <person name="Liang J."/>
            <person name="Zhou Z."/>
            <person name="Hou R."/>
            <person name="Li X."/>
            <person name="Liu Y."/>
            <person name="Li H."/>
            <person name="Ning X."/>
            <person name="Lin Y."/>
            <person name="Zhao L."/>
            <person name="Xing Q."/>
            <person name="Dou J."/>
            <person name="Li Y."/>
            <person name="Mao J."/>
            <person name="Guo H."/>
            <person name="Dou H."/>
            <person name="Li T."/>
            <person name="Mu C."/>
            <person name="Jiang W."/>
            <person name="Fu Q."/>
            <person name="Fu X."/>
            <person name="Miao Y."/>
            <person name="Liu J."/>
            <person name="Yu Q."/>
            <person name="Li R."/>
            <person name="Liao H."/>
            <person name="Li X."/>
            <person name="Kong Y."/>
            <person name="Jiang Z."/>
            <person name="Chourrout D."/>
            <person name="Li R."/>
            <person name="Bao Z."/>
        </authorList>
    </citation>
    <scope>NUCLEOTIDE SEQUENCE [LARGE SCALE GENOMIC DNA]</scope>
    <source>
        <strain evidence="9 10">PY_sf001</strain>
    </source>
</reference>
<dbReference type="Gene3D" id="2.70.170.10">
    <property type="entry name" value="Neurotransmitter-gated ion-channel ligand-binding domain"/>
    <property type="match status" value="1"/>
</dbReference>
<keyword evidence="5" id="KW-0813">Transport</keyword>
<evidence type="ECO:0000256" key="5">
    <source>
        <dbReference type="RuleBase" id="RU000687"/>
    </source>
</evidence>
<dbReference type="InterPro" id="IPR036719">
    <property type="entry name" value="Neuro-gated_channel_TM_sf"/>
</dbReference>
<evidence type="ECO:0000256" key="3">
    <source>
        <dbReference type="ARBA" id="ARBA00022989"/>
    </source>
</evidence>
<keyword evidence="5" id="KW-0406">Ion transport</keyword>
<gene>
    <name evidence="9" type="ORF">KP79_PYT00419</name>
</gene>
<keyword evidence="9" id="KW-0675">Receptor</keyword>
<comment type="subcellular location">
    <subcellularLocation>
        <location evidence="1">Membrane</location>
        <topology evidence="1">Multi-pass membrane protein</topology>
    </subcellularLocation>
</comment>